<comment type="caution">
    <text evidence="3">The sequence shown here is derived from an EMBL/GenBank/DDBJ whole genome shotgun (WGS) entry which is preliminary data.</text>
</comment>
<feature type="compositionally biased region" description="Basic and acidic residues" evidence="1">
    <location>
        <begin position="258"/>
        <end position="277"/>
    </location>
</feature>
<feature type="non-terminal residue" evidence="3">
    <location>
        <position position="427"/>
    </location>
</feature>
<feature type="compositionally biased region" description="Basic and acidic residues" evidence="1">
    <location>
        <begin position="224"/>
        <end position="235"/>
    </location>
</feature>
<dbReference type="EMBL" id="CATQJA010002637">
    <property type="protein sequence ID" value="CAJ0575314.1"/>
    <property type="molecule type" value="Genomic_DNA"/>
</dbReference>
<feature type="compositionally biased region" description="Basic and acidic residues" evidence="1">
    <location>
        <begin position="88"/>
        <end position="105"/>
    </location>
</feature>
<sequence>MTDRTTLKVTSKAPKWVSFGKKTSGAPVVNTKDFRANEVIQRNKNESEEATAAATEFERQRKEQIEAAKEAATKKVFAAPQIEAPLKGPEEARVFAVKEPKERPKGRGRRGRDEEDEDVPPEHRAPVSRATLFDFISKTGNVPDAPETSSRPVVEQRAPEERRHQGFQNKQDFQPRNDRRNERNDRAPHGQKPNDNPRRGPPQRDDRRDPKQPRPDNRTGAPNTRREQYQNKPDARPNQPNRRPEAGQPTPGRSSGPPRDHQRQDRPKIEYTPKRDTQQNFVEPSRPSGPQRDNPRQDRPKTEYTPKRDNQQNFAPPRQATSDGGAVFTRTFRPSRGEREPTNQAMQRTGHGLDVQMHTLQLSDRAPAPRRAAAPLWKNGEQCLAPWEDGMLYPATIVSLRGPEEAVVRYDAYGNTATLPTGVLVKH</sequence>
<dbReference type="Proteomes" id="UP001177023">
    <property type="component" value="Unassembled WGS sequence"/>
</dbReference>
<dbReference type="Gene3D" id="2.30.30.140">
    <property type="match status" value="1"/>
</dbReference>
<gene>
    <name evidence="3" type="ORF">MSPICULIGERA_LOCUS13626</name>
</gene>
<evidence type="ECO:0000259" key="2">
    <source>
        <dbReference type="PROSITE" id="PS50304"/>
    </source>
</evidence>
<evidence type="ECO:0000313" key="3">
    <source>
        <dbReference type="EMBL" id="CAJ0575314.1"/>
    </source>
</evidence>
<feature type="compositionally biased region" description="Basic and acidic residues" evidence="1">
    <location>
        <begin position="173"/>
        <end position="188"/>
    </location>
</feature>
<organism evidence="3 4">
    <name type="scientific">Mesorhabditis spiculigera</name>
    <dbReference type="NCBI Taxonomy" id="96644"/>
    <lineage>
        <taxon>Eukaryota</taxon>
        <taxon>Metazoa</taxon>
        <taxon>Ecdysozoa</taxon>
        <taxon>Nematoda</taxon>
        <taxon>Chromadorea</taxon>
        <taxon>Rhabditida</taxon>
        <taxon>Rhabditina</taxon>
        <taxon>Rhabditomorpha</taxon>
        <taxon>Rhabditoidea</taxon>
        <taxon>Rhabditidae</taxon>
        <taxon>Mesorhabditinae</taxon>
        <taxon>Mesorhabditis</taxon>
    </lineage>
</organism>
<dbReference type="CDD" id="cd21182">
    <property type="entry name" value="Tudor_SMN_SPF30-like"/>
    <property type="match status" value="1"/>
</dbReference>
<dbReference type="InterPro" id="IPR002999">
    <property type="entry name" value="Tudor"/>
</dbReference>
<feature type="compositionally biased region" description="Basic and acidic residues" evidence="1">
    <location>
        <begin position="63"/>
        <end position="73"/>
    </location>
</feature>
<reference evidence="3" key="1">
    <citation type="submission" date="2023-06" db="EMBL/GenBank/DDBJ databases">
        <authorList>
            <person name="Delattre M."/>
        </authorList>
    </citation>
    <scope>NUCLEOTIDE SEQUENCE</scope>
    <source>
        <strain evidence="3">AF72</strain>
    </source>
</reference>
<feature type="domain" description="Tudor" evidence="2">
    <location>
        <begin position="376"/>
        <end position="427"/>
    </location>
</feature>
<dbReference type="PROSITE" id="PS50304">
    <property type="entry name" value="TUDOR"/>
    <property type="match status" value="1"/>
</dbReference>
<feature type="compositionally biased region" description="Basic and acidic residues" evidence="1">
    <location>
        <begin position="293"/>
        <end position="310"/>
    </location>
</feature>
<feature type="compositionally biased region" description="Polar residues" evidence="1">
    <location>
        <begin position="311"/>
        <end position="322"/>
    </location>
</feature>
<evidence type="ECO:0000313" key="4">
    <source>
        <dbReference type="Proteomes" id="UP001177023"/>
    </source>
</evidence>
<proteinExistence type="predicted"/>
<name>A0AA36CUL3_9BILA</name>
<keyword evidence="4" id="KW-1185">Reference proteome</keyword>
<dbReference type="AlphaFoldDB" id="A0AA36CUL3"/>
<evidence type="ECO:0000256" key="1">
    <source>
        <dbReference type="SAM" id="MobiDB-lite"/>
    </source>
</evidence>
<protein>
    <recommendedName>
        <fullName evidence="2">Tudor domain-containing protein</fullName>
    </recommendedName>
</protein>
<dbReference type="SUPFAM" id="SSF63748">
    <property type="entry name" value="Tudor/PWWP/MBT"/>
    <property type="match status" value="1"/>
</dbReference>
<accession>A0AA36CUL3</accession>
<feature type="region of interest" description="Disordered" evidence="1">
    <location>
        <begin position="63"/>
        <end position="346"/>
    </location>
</feature>
<feature type="compositionally biased region" description="Basic and acidic residues" evidence="1">
    <location>
        <begin position="195"/>
        <end position="217"/>
    </location>
</feature>